<gene>
    <name evidence="2" type="ORF">E3N88_10192</name>
</gene>
<proteinExistence type="predicted"/>
<evidence type="ECO:0000313" key="2">
    <source>
        <dbReference type="EMBL" id="KAD6118921.1"/>
    </source>
</evidence>
<protein>
    <submittedName>
        <fullName evidence="2">Uncharacterized protein</fullName>
    </submittedName>
</protein>
<accession>A0A5N6P9T4</accession>
<evidence type="ECO:0000256" key="1">
    <source>
        <dbReference type="SAM" id="MobiDB-lite"/>
    </source>
</evidence>
<sequence>MKALGSHGGIEVNRVHCNLITRVKPSEEEMKVLRKFDSECVWVKEEKIQKKKVFENKQHVKRLVKKASSSDDEFYDNFSSKQFPKQNVNSNSFWKFRHRSDDKFLVRKDEYLEDGSSSNSSKLNGRRLFRKAQHRNGGSHPFWY</sequence>
<dbReference type="EMBL" id="SZYD01000005">
    <property type="protein sequence ID" value="KAD6118921.1"/>
    <property type="molecule type" value="Genomic_DNA"/>
</dbReference>
<reference evidence="2 3" key="1">
    <citation type="submission" date="2019-05" db="EMBL/GenBank/DDBJ databases">
        <title>Mikania micrantha, genome provides insights into the molecular mechanism of rapid growth.</title>
        <authorList>
            <person name="Liu B."/>
        </authorList>
    </citation>
    <scope>NUCLEOTIDE SEQUENCE [LARGE SCALE GENOMIC DNA]</scope>
    <source>
        <strain evidence="2">NLD-2019</strain>
        <tissue evidence="2">Leaf</tissue>
    </source>
</reference>
<name>A0A5N6P9T4_9ASTR</name>
<evidence type="ECO:0000313" key="3">
    <source>
        <dbReference type="Proteomes" id="UP000326396"/>
    </source>
</evidence>
<feature type="compositionally biased region" description="Basic residues" evidence="1">
    <location>
        <begin position="124"/>
        <end position="134"/>
    </location>
</feature>
<feature type="region of interest" description="Disordered" evidence="1">
    <location>
        <begin position="112"/>
        <end position="144"/>
    </location>
</feature>
<keyword evidence="3" id="KW-1185">Reference proteome</keyword>
<dbReference type="Proteomes" id="UP000326396">
    <property type="component" value="Linkage Group LG13"/>
</dbReference>
<dbReference type="AlphaFoldDB" id="A0A5N6P9T4"/>
<organism evidence="2 3">
    <name type="scientific">Mikania micrantha</name>
    <name type="common">bitter vine</name>
    <dbReference type="NCBI Taxonomy" id="192012"/>
    <lineage>
        <taxon>Eukaryota</taxon>
        <taxon>Viridiplantae</taxon>
        <taxon>Streptophyta</taxon>
        <taxon>Embryophyta</taxon>
        <taxon>Tracheophyta</taxon>
        <taxon>Spermatophyta</taxon>
        <taxon>Magnoliopsida</taxon>
        <taxon>eudicotyledons</taxon>
        <taxon>Gunneridae</taxon>
        <taxon>Pentapetalae</taxon>
        <taxon>asterids</taxon>
        <taxon>campanulids</taxon>
        <taxon>Asterales</taxon>
        <taxon>Asteraceae</taxon>
        <taxon>Asteroideae</taxon>
        <taxon>Heliantheae alliance</taxon>
        <taxon>Eupatorieae</taxon>
        <taxon>Mikania</taxon>
    </lineage>
</organism>
<comment type="caution">
    <text evidence="2">The sequence shown here is derived from an EMBL/GenBank/DDBJ whole genome shotgun (WGS) entry which is preliminary data.</text>
</comment>